<sequence length="220" mass="25573">MICRSELTPPRHLVVEGPIGVGKTSLVQRLADSFGSDALLEKTEENPFLERFYMGGQQAALPTQLFFLFQRSKQLQELRQRDMFRPSLVADYMLEKDPLFARLNLDDDELKLYEQVFAHLTFEAPAPDLVVYLQAPVEILMQRIKKRDRREERPMKAGYLQKLCDAYAEFFYYYDASPLLIINAADINPVERDADYQILLERICTIRSGKHYFNPAPMLV</sequence>
<keyword evidence="2" id="KW-0808">Transferase</keyword>
<dbReference type="InterPro" id="IPR027417">
    <property type="entry name" value="P-loop_NTPase"/>
</dbReference>
<proteinExistence type="predicted"/>
<keyword evidence="2" id="KW-0418">Kinase</keyword>
<reference evidence="2" key="1">
    <citation type="submission" date="2018-06" db="EMBL/GenBank/DDBJ databases">
        <authorList>
            <person name="Zhirakovskaya E."/>
        </authorList>
    </citation>
    <scope>NUCLEOTIDE SEQUENCE</scope>
</reference>
<dbReference type="EC" id="2.7.1.76" evidence="2"/>
<feature type="domain" description="Deoxynucleoside kinase" evidence="1">
    <location>
        <begin position="13"/>
        <end position="200"/>
    </location>
</feature>
<protein>
    <submittedName>
        <fullName evidence="2">Deoxyadenosine kinase @ Deoxyguanosine kinase</fullName>
        <ecNumber evidence="2">2.7.1.113</ecNumber>
        <ecNumber evidence="2">2.7.1.76</ecNumber>
    </submittedName>
</protein>
<gene>
    <name evidence="2" type="ORF">MNBD_GAMMA26-1483</name>
</gene>
<dbReference type="PANTHER" id="PTHR10513">
    <property type="entry name" value="DEOXYNUCLEOSIDE KINASE"/>
    <property type="match status" value="1"/>
</dbReference>
<dbReference type="GO" id="GO:0004138">
    <property type="term" value="F:deoxyguanosine kinase activity"/>
    <property type="evidence" value="ECO:0007669"/>
    <property type="project" value="UniProtKB-EC"/>
</dbReference>
<dbReference type="Pfam" id="PF01712">
    <property type="entry name" value="dNK"/>
    <property type="match status" value="1"/>
</dbReference>
<dbReference type="GO" id="GO:0004136">
    <property type="term" value="F:deoxyadenosine kinase activity"/>
    <property type="evidence" value="ECO:0007669"/>
    <property type="project" value="UniProtKB-EC"/>
</dbReference>
<dbReference type="EC" id="2.7.1.113" evidence="2"/>
<dbReference type="SUPFAM" id="SSF52540">
    <property type="entry name" value="P-loop containing nucleoside triphosphate hydrolases"/>
    <property type="match status" value="1"/>
</dbReference>
<dbReference type="Gene3D" id="3.40.50.300">
    <property type="entry name" value="P-loop containing nucleotide triphosphate hydrolases"/>
    <property type="match status" value="1"/>
</dbReference>
<name>A0A3B1BFL8_9ZZZZ</name>
<dbReference type="GO" id="GO:0005524">
    <property type="term" value="F:ATP binding"/>
    <property type="evidence" value="ECO:0007669"/>
    <property type="project" value="InterPro"/>
</dbReference>
<organism evidence="2">
    <name type="scientific">hydrothermal vent metagenome</name>
    <dbReference type="NCBI Taxonomy" id="652676"/>
    <lineage>
        <taxon>unclassified sequences</taxon>
        <taxon>metagenomes</taxon>
        <taxon>ecological metagenomes</taxon>
    </lineage>
</organism>
<accession>A0A3B1BFL8</accession>
<dbReference type="CDD" id="cd01673">
    <property type="entry name" value="dNK"/>
    <property type="match status" value="1"/>
</dbReference>
<dbReference type="InterPro" id="IPR050566">
    <property type="entry name" value="Deoxyribonucleoside_kinase"/>
</dbReference>
<dbReference type="InterPro" id="IPR002624">
    <property type="entry name" value="DCK/DGK"/>
</dbReference>
<dbReference type="InterPro" id="IPR031314">
    <property type="entry name" value="DNK_dom"/>
</dbReference>
<evidence type="ECO:0000313" key="2">
    <source>
        <dbReference type="EMBL" id="VAX10178.1"/>
    </source>
</evidence>
<dbReference type="EMBL" id="UOFX01000066">
    <property type="protein sequence ID" value="VAX10178.1"/>
    <property type="molecule type" value="Genomic_DNA"/>
</dbReference>
<dbReference type="GO" id="GO:0005737">
    <property type="term" value="C:cytoplasm"/>
    <property type="evidence" value="ECO:0007669"/>
    <property type="project" value="TreeGrafter"/>
</dbReference>
<dbReference type="PANTHER" id="PTHR10513:SF46">
    <property type="entry name" value="DEOXYGUANOSINE KINASE"/>
    <property type="match status" value="1"/>
</dbReference>
<dbReference type="AlphaFoldDB" id="A0A3B1BFL8"/>
<dbReference type="PIRSF" id="PIRSF000705">
    <property type="entry name" value="DNK"/>
    <property type="match status" value="1"/>
</dbReference>
<evidence type="ECO:0000259" key="1">
    <source>
        <dbReference type="Pfam" id="PF01712"/>
    </source>
</evidence>